<dbReference type="InterPro" id="IPR012337">
    <property type="entry name" value="RNaseH-like_sf"/>
</dbReference>
<feature type="region of interest" description="Disordered" evidence="1">
    <location>
        <begin position="1900"/>
        <end position="1974"/>
    </location>
</feature>
<sequence length="1974" mass="223028">MEEYKELKKQEQQLVGLMNGIARFVQNFQKGKHETQVDVRLETLEEAMKKFYSVRRKIELFFDDEDSSEVKIAENTRAEREKRKKGFEESLYTIQEQYFEVKAALLQLRPKKEEPLTSNVRNVVEAVPMSRVKLPDIKLPSFGGRIQDWTSFRDTFRSLIHNNQQLAEVDKLTYLRSSTTGEALHELASLDLTGDNYEVAWKLLEKKYENKKLIVKAHLDALFAVEPLRRENCEALNHLISEFDKNLLMLTKIGEQPANWSTILAYMVCSRLDSSTLRNWETHHNSKDVPKFDDLMQFLRDQCAVLQSIAPAKVHDVDKRPTPRFSTTHTSAQSQRRCLFCGDTYHLPFKCSKLQNMSVPQRVEQINKQRLCRNCFAAGHFAEGCSRGSCTRCGRKHHTMLHFERPSSSSYAAKPPVPTSAPHPVPQAQTRPSAAPAAHQQQSQQNRTKPQSQTQTSSTQPATQTQPTSSYPVMRSQNTHPQPTTDPQPAISLETTESPHGFGTTTRQVLMSTAVVKVVDRFGNTALARTLLDSCSEFCYMTSSFSKKLKFEAKPNFLKVQGIGNSSATSTKSVEANIEPRHSSISSFGELMQFHVLPKITQTLPLKPVRMELLEIPSDVVLADPTFGEPGPVDMIIGAEFYFDLLRTGRRKLCDRGPTLQDTVFGWVVSGRIPEVASSLPTTVNYVCSTADLQEMIARFWDLETCHVNRTHSVEETACEEMFKQTTTRDEEGRFVVSLPKKEHMLERLGESRAIAMKRFIGLEKRFALNAELKESYKEFIHEYLLMGHMKEVDGEQAIGDPVYYMPHHAVLRPDSTTTKLRVVFDASCRTSSGISLNDALMVGPVVQNDLISTILRFRQHRIAVIADVAKMYRMVRVPEEDQHLQRILWRDTPEESVKTFELLTVTYGTASAPYLATRCLKKLGEDSGPTYPIAARVVQEDFYVDDMLSGADTVPKARQLMNEVIELTNTAGFTLRKWNSNSPELLSTLPKHLRDERSVLDLDSSSATVKTLGLRWDTQSDDFCFTFPEWRSNSTSITKRSVHSDAACFFDPLGLVGPVVVQAKIFIQRLWLLKCDWDDPLDESLQEMWTEYKQNMVALESLSIPRWLGVSDDCIEVQLHGFCDASEAAYGACLYLRCTASDGTVTVRLITSKSRVAPLESLQRKKKKMSIPRLELSSALLLSHLYEKYSQIHPNLPAYFWTDSMIVKCWLASLPSRWQVFVANRVSEIQHLTKDGVWSHVPGTDNPADLISRGMSPAHLQYQTLWFEGPQWLAQDQQFWPDAGDPPNAELDSAMLEERPTPAFPAQAVQPSAIFGERSSFTELVRIVALLLRFRHNSQKCNRSSRKTGPLSLADQEQATIALVRLSQQECYPQELKELAKKGSVHDSSNIAALHPQLCDGVMRVGGRLSKIVRHFHYKLFHAGQQLLISAVRGKFWPVHIHSLARKVIHGCIPCFRSKPKVLDQLMADLPSARVNPAPPFMNVGVDYCGPFQVNYSNRRASPVKCYVAIFVCLVVKAVHLELVMDLTTQAFLAALKRFAARRGKPQLIMCDNATTFVGAKRELTELHRLFHDQKFQEQLIKDTSSDGIEFRFIPPRTPNFGGLWEAQVKSFKGHFKKAVGTKVLKVDEMLTALAQIEAVLNSRPLTPISSDPSDFEALTPGHFLVQRPLTAIPEPDLQDLPTNRLSKWESAQQVAQQVWRRWSTQYLSDLHNRTKWTKQRNNIQVGTMVLLKDENAPPLKWHLGRVVTVFEGSDGNIRVVTVRTKDGCFDRGISKSVGGDHKGHRKLRNKLIVCKSSVAPQRSLPSLTGGSHGTPPTAVVNWLALGLASSSCRPGLRRHEARSQRRVVIRPQKSPRSENTATQATTIPLYEGSSGTVFAWEITNQTITIRTTTTKYRKQQGRKPAINRWSGARSCQTMTPIDPKRSTVKQPSKATPKSPKQVQSSHQKKRKPFSLCIRTASLEIAPTHRKRT</sequence>
<dbReference type="Proteomes" id="UP000069940">
    <property type="component" value="Unassembled WGS sequence"/>
</dbReference>
<proteinExistence type="predicted"/>
<dbReference type="Gene3D" id="3.30.420.10">
    <property type="entry name" value="Ribonuclease H-like superfamily/Ribonuclease H"/>
    <property type="match status" value="1"/>
</dbReference>
<dbReference type="Pfam" id="PF05380">
    <property type="entry name" value="Peptidase_A17"/>
    <property type="match status" value="1"/>
</dbReference>
<reference evidence="3" key="2">
    <citation type="submission" date="2025-05" db="UniProtKB">
        <authorList>
            <consortium name="EnsemblMetazoa"/>
        </authorList>
    </citation>
    <scope>IDENTIFICATION</scope>
    <source>
        <strain evidence="3">Foshan</strain>
    </source>
</reference>
<dbReference type="InterPro" id="IPR001584">
    <property type="entry name" value="Integrase_cat-core"/>
</dbReference>
<dbReference type="SUPFAM" id="SSF53098">
    <property type="entry name" value="Ribonuclease H-like"/>
    <property type="match status" value="1"/>
</dbReference>
<reference evidence="4" key="1">
    <citation type="journal article" date="2015" name="Proc. Natl. Acad. Sci. U.S.A.">
        <title>Genome sequence of the Asian Tiger mosquito, Aedes albopictus, reveals insights into its biology, genetics, and evolution.</title>
        <authorList>
            <person name="Chen X.G."/>
            <person name="Jiang X."/>
            <person name="Gu J."/>
            <person name="Xu M."/>
            <person name="Wu Y."/>
            <person name="Deng Y."/>
            <person name="Zhang C."/>
            <person name="Bonizzoni M."/>
            <person name="Dermauw W."/>
            <person name="Vontas J."/>
            <person name="Armbruster P."/>
            <person name="Huang X."/>
            <person name="Yang Y."/>
            <person name="Zhang H."/>
            <person name="He W."/>
            <person name="Peng H."/>
            <person name="Liu Y."/>
            <person name="Wu K."/>
            <person name="Chen J."/>
            <person name="Lirakis M."/>
            <person name="Topalis P."/>
            <person name="Van Leeuwen T."/>
            <person name="Hall A.B."/>
            <person name="Jiang X."/>
            <person name="Thorpe C."/>
            <person name="Mueller R.L."/>
            <person name="Sun C."/>
            <person name="Waterhouse R.M."/>
            <person name="Yan G."/>
            <person name="Tu Z.J."/>
            <person name="Fang X."/>
            <person name="James A.A."/>
        </authorList>
    </citation>
    <scope>NUCLEOTIDE SEQUENCE [LARGE SCALE GENOMIC DNA]</scope>
    <source>
        <strain evidence="4">Foshan</strain>
    </source>
</reference>
<dbReference type="InterPro" id="IPR005312">
    <property type="entry name" value="DUF1759"/>
</dbReference>
<dbReference type="RefSeq" id="XP_062704624.1">
    <property type="nucleotide sequence ID" value="XM_062848640.1"/>
</dbReference>
<feature type="domain" description="Integrase catalytic" evidence="2">
    <location>
        <begin position="1476"/>
        <end position="1670"/>
    </location>
</feature>
<dbReference type="RefSeq" id="XP_062704625.1">
    <property type="nucleotide sequence ID" value="XM_062848641.1"/>
</dbReference>
<feature type="compositionally biased region" description="Pro residues" evidence="1">
    <location>
        <begin position="415"/>
        <end position="425"/>
    </location>
</feature>
<dbReference type="PROSITE" id="PS50994">
    <property type="entry name" value="INTEGRASE"/>
    <property type="match status" value="1"/>
</dbReference>
<feature type="compositionally biased region" description="Low complexity" evidence="1">
    <location>
        <begin position="432"/>
        <end position="470"/>
    </location>
</feature>
<evidence type="ECO:0000313" key="4">
    <source>
        <dbReference type="Proteomes" id="UP000069940"/>
    </source>
</evidence>
<keyword evidence="4" id="KW-1185">Reference proteome</keyword>
<name>A0ABM1Y3B0_AEDAL</name>
<dbReference type="Pfam" id="PF03564">
    <property type="entry name" value="DUF1759"/>
    <property type="match status" value="1"/>
</dbReference>
<protein>
    <recommendedName>
        <fullName evidence="2">Integrase catalytic domain-containing protein</fullName>
    </recommendedName>
</protein>
<feature type="region of interest" description="Disordered" evidence="1">
    <location>
        <begin position="404"/>
        <end position="504"/>
    </location>
</feature>
<dbReference type="SUPFAM" id="SSF56672">
    <property type="entry name" value="DNA/RNA polymerases"/>
    <property type="match status" value="1"/>
</dbReference>
<evidence type="ECO:0000256" key="1">
    <source>
        <dbReference type="SAM" id="MobiDB-lite"/>
    </source>
</evidence>
<dbReference type="InterPro" id="IPR040676">
    <property type="entry name" value="DUF5641"/>
</dbReference>
<evidence type="ECO:0000313" key="3">
    <source>
        <dbReference type="EnsemblMetazoa" id="AALFPA23_005292.P6716"/>
    </source>
</evidence>
<organism evidence="3 4">
    <name type="scientific">Aedes albopictus</name>
    <name type="common">Asian tiger mosquito</name>
    <name type="synonym">Stegomyia albopicta</name>
    <dbReference type="NCBI Taxonomy" id="7160"/>
    <lineage>
        <taxon>Eukaryota</taxon>
        <taxon>Metazoa</taxon>
        <taxon>Ecdysozoa</taxon>
        <taxon>Arthropoda</taxon>
        <taxon>Hexapoda</taxon>
        <taxon>Insecta</taxon>
        <taxon>Pterygota</taxon>
        <taxon>Neoptera</taxon>
        <taxon>Endopterygota</taxon>
        <taxon>Diptera</taxon>
        <taxon>Nematocera</taxon>
        <taxon>Culicoidea</taxon>
        <taxon>Culicidae</taxon>
        <taxon>Culicinae</taxon>
        <taxon>Aedini</taxon>
        <taxon>Aedes</taxon>
        <taxon>Stegomyia</taxon>
    </lineage>
</organism>
<evidence type="ECO:0000259" key="2">
    <source>
        <dbReference type="PROSITE" id="PS50994"/>
    </source>
</evidence>
<feature type="compositionally biased region" description="Polar residues" evidence="1">
    <location>
        <begin position="475"/>
        <end position="504"/>
    </location>
</feature>
<dbReference type="GeneID" id="134286937"/>
<dbReference type="SUPFAM" id="SSF81995">
    <property type="entry name" value="beta-sandwich domain of Sec23/24"/>
    <property type="match status" value="1"/>
</dbReference>
<dbReference type="InterPro" id="IPR008042">
    <property type="entry name" value="Retrotrans_Pao"/>
</dbReference>
<dbReference type="PANTHER" id="PTHR47331">
    <property type="entry name" value="PHD-TYPE DOMAIN-CONTAINING PROTEIN"/>
    <property type="match status" value="1"/>
</dbReference>
<dbReference type="Pfam" id="PF18701">
    <property type="entry name" value="DUF5641"/>
    <property type="match status" value="1"/>
</dbReference>
<feature type="compositionally biased region" description="Polar residues" evidence="1">
    <location>
        <begin position="1930"/>
        <end position="1947"/>
    </location>
</feature>
<dbReference type="GeneID" id="109427924"/>
<dbReference type="InterPro" id="IPR043502">
    <property type="entry name" value="DNA/RNA_pol_sf"/>
</dbReference>
<accession>A0ABM1Y3B0</accession>
<feature type="region of interest" description="Disordered" evidence="1">
    <location>
        <begin position="1837"/>
        <end position="1866"/>
    </location>
</feature>
<dbReference type="CDD" id="cd01644">
    <property type="entry name" value="RT_pepA17"/>
    <property type="match status" value="1"/>
</dbReference>
<dbReference type="InterPro" id="IPR036397">
    <property type="entry name" value="RNaseH_sf"/>
</dbReference>
<dbReference type="EnsemblMetazoa" id="AALFPA23_015335.R22266">
    <property type="protein sequence ID" value="AALFPA23_015335.P22266"/>
    <property type="gene ID" value="AALFPA23_015335"/>
</dbReference>
<dbReference type="PANTHER" id="PTHR47331:SF1">
    <property type="entry name" value="GAG-LIKE PROTEIN"/>
    <property type="match status" value="1"/>
</dbReference>
<dbReference type="EnsemblMetazoa" id="AALFPA23_005292.R6716">
    <property type="protein sequence ID" value="AALFPA23_005292.P6716"/>
    <property type="gene ID" value="AALFPA23_005292"/>
</dbReference>